<keyword evidence="6" id="KW-0413">Isomerase</keyword>
<dbReference type="PRINTS" id="PR00081">
    <property type="entry name" value="GDHRDH"/>
</dbReference>
<dbReference type="UniPathway" id="UPA00128">
    <property type="reaction ID" value="UER00191"/>
</dbReference>
<dbReference type="PANTHER" id="PTHR43238">
    <property type="entry name" value="GDP-L-FUCOSE SYNTHASE"/>
    <property type="match status" value="1"/>
</dbReference>
<dbReference type="InterPro" id="IPR002347">
    <property type="entry name" value="SDR_fam"/>
</dbReference>
<evidence type="ECO:0000313" key="9">
    <source>
        <dbReference type="Proteomes" id="UP000031737"/>
    </source>
</evidence>
<dbReference type="GO" id="GO:0042351">
    <property type="term" value="P:'de novo' GDP-L-fucose biosynthetic process"/>
    <property type="evidence" value="ECO:0007669"/>
    <property type="project" value="UniProtKB-UniPathway"/>
</dbReference>
<dbReference type="HAMAP" id="MF_00956">
    <property type="entry name" value="GDP_fucose_synth"/>
    <property type="match status" value="1"/>
</dbReference>
<dbReference type="Pfam" id="PF01370">
    <property type="entry name" value="Epimerase"/>
    <property type="match status" value="1"/>
</dbReference>
<dbReference type="InterPro" id="IPR036291">
    <property type="entry name" value="NAD(P)-bd_dom_sf"/>
</dbReference>
<evidence type="ECO:0000256" key="1">
    <source>
        <dbReference type="ARBA" id="ARBA00004883"/>
    </source>
</evidence>
<evidence type="ECO:0000256" key="2">
    <source>
        <dbReference type="ARBA" id="ARBA00005959"/>
    </source>
</evidence>
<evidence type="ECO:0000256" key="6">
    <source>
        <dbReference type="ARBA" id="ARBA00023235"/>
    </source>
</evidence>
<evidence type="ECO:0000256" key="4">
    <source>
        <dbReference type="ARBA" id="ARBA00022857"/>
    </source>
</evidence>
<evidence type="ECO:0000256" key="3">
    <source>
        <dbReference type="ARBA" id="ARBA00012371"/>
    </source>
</evidence>
<dbReference type="OrthoDB" id="202470at2759"/>
<dbReference type="EMBL" id="AUPL01003468">
    <property type="protein sequence ID" value="ESL08823.1"/>
    <property type="molecule type" value="Genomic_DNA"/>
</dbReference>
<sequence>MSASVVLVTGGSGLVGKALEAVHRRKPCAGEKWVFLSSRDADLTSVEATKAVFEKHRPHYVIHLAAKVGGLFKNMRQPVEMWLENVAINNNVLECCRIFKVKKLVSCLSTCIFPDKTTYPINEDMLHDGPPHCSNEAYAYAKRMMEVMNRAYRNEYGCNFTCVIPTNVYGPHDNYDLQNSHVVPGLIHRFYLAKKEGSPMTVMGTGKPLRQFIYSEDLAELMIWVMREYAEESPVILSVDESDEVSIADVANMIAEAIDYQGEIVFDCSKADGQYRKTANNSKLRKYMPEYKFTPMKEGIKRSVEWFVQNYNRARK</sequence>
<dbReference type="InterPro" id="IPR028614">
    <property type="entry name" value="GDP_fucose/colitose_synth"/>
</dbReference>
<dbReference type="Gene3D" id="3.40.50.720">
    <property type="entry name" value="NAD(P)-binding Rossmann-like Domain"/>
    <property type="match status" value="1"/>
</dbReference>
<dbReference type="Gene3D" id="3.90.25.10">
    <property type="entry name" value="UDP-galactose 4-epimerase, domain 1"/>
    <property type="match status" value="1"/>
</dbReference>
<reference evidence="8 9" key="1">
    <citation type="submission" date="2013-07" db="EMBL/GenBank/DDBJ databases">
        <authorList>
            <person name="Stoco P.H."/>
            <person name="Wagner G."/>
            <person name="Gerber A."/>
            <person name="Zaha A."/>
            <person name="Thompson C."/>
            <person name="Bartholomeu D.C."/>
            <person name="Luckemeyer D.D."/>
            <person name="Bahia D."/>
            <person name="Loreto E."/>
            <person name="Prestes E.B."/>
            <person name="Lima F.M."/>
            <person name="Rodrigues-Luiz G."/>
            <person name="Vallejo G.A."/>
            <person name="Filho J.F."/>
            <person name="Monteiro K.M."/>
            <person name="Tyler K.M."/>
            <person name="de Almeida L.G."/>
            <person name="Ortiz M.F."/>
            <person name="Siervo M.A."/>
            <person name="de Moraes M.H."/>
            <person name="Cunha O.L."/>
            <person name="Mendonca-Neto R."/>
            <person name="Silva R."/>
            <person name="Teixeira S.M."/>
            <person name="Murta S.M."/>
            <person name="Sincero T.C."/>
            <person name="Mendes T.A."/>
            <person name="Urmenyi T.P."/>
            <person name="Silva V.G."/>
            <person name="da Rocha W.D."/>
            <person name="Andersson B."/>
            <person name="Romanha A.J."/>
            <person name="Steindel M."/>
            <person name="de Vasconcelos A.T."/>
            <person name="Grisard E.C."/>
        </authorList>
    </citation>
    <scope>NUCLEOTIDE SEQUENCE [LARGE SCALE GENOMIC DNA]</scope>
    <source>
        <strain evidence="8 9">SC58</strain>
    </source>
</reference>
<proteinExistence type="inferred from homology"/>
<dbReference type="Proteomes" id="UP000031737">
    <property type="component" value="Unassembled WGS sequence"/>
</dbReference>
<comment type="pathway">
    <text evidence="1">Nucleotide-sugar biosynthesis; GDP-L-fucose biosynthesis via de novo pathway; GDP-L-fucose from GDP-alpha-D-mannose: step 2/2.</text>
</comment>
<dbReference type="CDD" id="cd05239">
    <property type="entry name" value="GDP_FS_SDR_e"/>
    <property type="match status" value="1"/>
</dbReference>
<comment type="caution">
    <text evidence="8">The sequence shown here is derived from an EMBL/GenBank/DDBJ whole genome shotgun (WGS) entry which is preliminary data.</text>
</comment>
<dbReference type="GO" id="GO:0016853">
    <property type="term" value="F:isomerase activity"/>
    <property type="evidence" value="ECO:0007669"/>
    <property type="project" value="UniProtKB-KW"/>
</dbReference>
<dbReference type="AlphaFoldDB" id="A0A061J086"/>
<evidence type="ECO:0000313" key="8">
    <source>
        <dbReference type="EMBL" id="ESL08823.1"/>
    </source>
</evidence>
<gene>
    <name evidence="8" type="ORF">TRSC58_03468</name>
</gene>
<dbReference type="GO" id="GO:0050577">
    <property type="term" value="F:GDP-L-fucose synthase activity"/>
    <property type="evidence" value="ECO:0007669"/>
    <property type="project" value="UniProtKB-EC"/>
</dbReference>
<keyword evidence="4" id="KW-0521">NADP</keyword>
<evidence type="ECO:0000259" key="7">
    <source>
        <dbReference type="Pfam" id="PF01370"/>
    </source>
</evidence>
<accession>A0A061J086</accession>
<dbReference type="InterPro" id="IPR001509">
    <property type="entry name" value="Epimerase_deHydtase"/>
</dbReference>
<protein>
    <recommendedName>
        <fullName evidence="3">GDP-L-fucose synthase</fullName>
        <ecNumber evidence="3">1.1.1.271</ecNumber>
    </recommendedName>
</protein>
<feature type="domain" description="NAD-dependent epimerase/dehydratase" evidence="7">
    <location>
        <begin position="6"/>
        <end position="232"/>
    </location>
</feature>
<comment type="similarity">
    <text evidence="2">Belongs to the NAD(P)-dependent epimerase/dehydratase family. Fucose synthase subfamily.</text>
</comment>
<evidence type="ECO:0000256" key="5">
    <source>
        <dbReference type="ARBA" id="ARBA00023002"/>
    </source>
</evidence>
<dbReference type="VEuPathDB" id="TriTrypDB:TRSC58_03468"/>
<keyword evidence="5" id="KW-0560">Oxidoreductase</keyword>
<dbReference type="SUPFAM" id="SSF51735">
    <property type="entry name" value="NAD(P)-binding Rossmann-fold domains"/>
    <property type="match status" value="1"/>
</dbReference>
<organism evidence="8 9">
    <name type="scientific">Trypanosoma rangeli SC58</name>
    <dbReference type="NCBI Taxonomy" id="429131"/>
    <lineage>
        <taxon>Eukaryota</taxon>
        <taxon>Discoba</taxon>
        <taxon>Euglenozoa</taxon>
        <taxon>Kinetoplastea</taxon>
        <taxon>Metakinetoplastina</taxon>
        <taxon>Trypanosomatida</taxon>
        <taxon>Trypanosomatidae</taxon>
        <taxon>Trypanosoma</taxon>
        <taxon>Herpetosoma</taxon>
    </lineage>
</organism>
<keyword evidence="9" id="KW-1185">Reference proteome</keyword>
<dbReference type="PANTHER" id="PTHR43238:SF1">
    <property type="entry name" value="GDP-L-FUCOSE SYNTHASE"/>
    <property type="match status" value="1"/>
</dbReference>
<name>A0A061J086_TRYRA</name>
<dbReference type="EC" id="1.1.1.271" evidence="3"/>